<evidence type="ECO:0000313" key="1">
    <source>
        <dbReference type="EMBL" id="KRZ69075.1"/>
    </source>
</evidence>
<dbReference type="AlphaFoldDB" id="A0A0V1MBW6"/>
<keyword evidence="2" id="KW-1185">Reference proteome</keyword>
<reference evidence="1 2" key="1">
    <citation type="submission" date="2015-01" db="EMBL/GenBank/DDBJ databases">
        <title>Evolution of Trichinella species and genotypes.</title>
        <authorList>
            <person name="Korhonen P.K."/>
            <person name="Edoardo P."/>
            <person name="Giuseppe L.R."/>
            <person name="Gasser R.B."/>
        </authorList>
    </citation>
    <scope>NUCLEOTIDE SEQUENCE [LARGE SCALE GENOMIC DNA]</scope>
    <source>
        <strain evidence="1">ISS1980</strain>
    </source>
</reference>
<gene>
    <name evidence="1" type="ORF">T10_8564</name>
</gene>
<dbReference type="Proteomes" id="UP000054843">
    <property type="component" value="Unassembled WGS sequence"/>
</dbReference>
<evidence type="ECO:0000313" key="2">
    <source>
        <dbReference type="Proteomes" id="UP000054843"/>
    </source>
</evidence>
<name>A0A0V1MBW6_9BILA</name>
<accession>A0A0V1MBW6</accession>
<dbReference type="EMBL" id="JYDO01000146">
    <property type="protein sequence ID" value="KRZ69075.1"/>
    <property type="molecule type" value="Genomic_DNA"/>
</dbReference>
<comment type="caution">
    <text evidence="1">The sequence shown here is derived from an EMBL/GenBank/DDBJ whole genome shotgun (WGS) entry which is preliminary data.</text>
</comment>
<organism evidence="1 2">
    <name type="scientific">Trichinella papuae</name>
    <dbReference type="NCBI Taxonomy" id="268474"/>
    <lineage>
        <taxon>Eukaryota</taxon>
        <taxon>Metazoa</taxon>
        <taxon>Ecdysozoa</taxon>
        <taxon>Nematoda</taxon>
        <taxon>Enoplea</taxon>
        <taxon>Dorylaimia</taxon>
        <taxon>Trichinellida</taxon>
        <taxon>Trichinellidae</taxon>
        <taxon>Trichinella</taxon>
    </lineage>
</organism>
<sequence length="67" mass="7882">MENQQVISCPQLQLSAKTRSVMRLPYYLFIHTVVHVEFLVNSVLNVKVSIMNYFTASTKFHFYKVKN</sequence>
<protein>
    <submittedName>
        <fullName evidence="1">Uncharacterized protein</fullName>
    </submittedName>
</protein>
<proteinExistence type="predicted"/>